<dbReference type="Gene3D" id="3.40.50.1240">
    <property type="entry name" value="Phosphoglycerate mutase-like"/>
    <property type="match status" value="1"/>
</dbReference>
<dbReference type="Proteomes" id="UP000010552">
    <property type="component" value="Unassembled WGS sequence"/>
</dbReference>
<dbReference type="GO" id="GO:0005829">
    <property type="term" value="C:cytosol"/>
    <property type="evidence" value="ECO:0007669"/>
    <property type="project" value="TreeGrafter"/>
</dbReference>
<dbReference type="AlphaFoldDB" id="L5JT40"/>
<dbReference type="InterPro" id="IPR029033">
    <property type="entry name" value="His_PPase_superfam"/>
</dbReference>
<dbReference type="InParanoid" id="L5JT40"/>
<accession>L5JT40</accession>
<gene>
    <name evidence="2" type="ORF">PAL_GLEAN10022489</name>
</gene>
<dbReference type="EMBL" id="KB031122">
    <property type="protein sequence ID" value="ELK02579.1"/>
    <property type="molecule type" value="Genomic_DNA"/>
</dbReference>
<dbReference type="InterPro" id="IPR013078">
    <property type="entry name" value="His_Pase_superF_clade-1"/>
</dbReference>
<dbReference type="GO" id="GO:0045820">
    <property type="term" value="P:negative regulation of glycolytic process"/>
    <property type="evidence" value="ECO:0007669"/>
    <property type="project" value="TreeGrafter"/>
</dbReference>
<dbReference type="FunCoup" id="L5JT40">
    <property type="interactions" value="241"/>
</dbReference>
<proteinExistence type="predicted"/>
<protein>
    <submittedName>
        <fullName evidence="2">Putative fructose-2,6-bisphosphatase TIGAR</fullName>
    </submittedName>
</protein>
<keyword evidence="3" id="KW-1185">Reference proteome</keyword>
<keyword evidence="1" id="KW-0378">Hydrolase</keyword>
<dbReference type="PANTHER" id="PTHR46517:SF1">
    <property type="entry name" value="FRUCTOSE-2,6-BISPHOSPHATASE TIGAR"/>
    <property type="match status" value="1"/>
</dbReference>
<reference evidence="3" key="1">
    <citation type="journal article" date="2013" name="Science">
        <title>Comparative analysis of bat genomes provides insight into the evolution of flight and immunity.</title>
        <authorList>
            <person name="Zhang G."/>
            <person name="Cowled C."/>
            <person name="Shi Z."/>
            <person name="Huang Z."/>
            <person name="Bishop-Lilly K.A."/>
            <person name="Fang X."/>
            <person name="Wynne J.W."/>
            <person name="Xiong Z."/>
            <person name="Baker M.L."/>
            <person name="Zhao W."/>
            <person name="Tachedjian M."/>
            <person name="Zhu Y."/>
            <person name="Zhou P."/>
            <person name="Jiang X."/>
            <person name="Ng J."/>
            <person name="Yang L."/>
            <person name="Wu L."/>
            <person name="Xiao J."/>
            <person name="Feng Y."/>
            <person name="Chen Y."/>
            <person name="Sun X."/>
            <person name="Zhang Y."/>
            <person name="Marsh G.A."/>
            <person name="Crameri G."/>
            <person name="Broder C.C."/>
            <person name="Frey K.G."/>
            <person name="Wang L.F."/>
            <person name="Wang J."/>
        </authorList>
    </citation>
    <scope>NUCLEOTIDE SEQUENCE [LARGE SCALE GENOMIC DNA]</scope>
</reference>
<dbReference type="GO" id="GO:0004331">
    <property type="term" value="F:fructose-2,6-bisphosphate 2-phosphatase activity"/>
    <property type="evidence" value="ECO:0007669"/>
    <property type="project" value="TreeGrafter"/>
</dbReference>
<dbReference type="SUPFAM" id="SSF53254">
    <property type="entry name" value="Phosphoglycerate mutase-like"/>
    <property type="match status" value="1"/>
</dbReference>
<dbReference type="Pfam" id="PF00300">
    <property type="entry name" value="His_Phos_1"/>
    <property type="match status" value="1"/>
</dbReference>
<evidence type="ECO:0000313" key="3">
    <source>
        <dbReference type="Proteomes" id="UP000010552"/>
    </source>
</evidence>
<evidence type="ECO:0000313" key="2">
    <source>
        <dbReference type="EMBL" id="ELK02579.1"/>
    </source>
</evidence>
<dbReference type="STRING" id="9402.L5JT40"/>
<evidence type="ECO:0000256" key="1">
    <source>
        <dbReference type="ARBA" id="ARBA00022801"/>
    </source>
</evidence>
<dbReference type="GO" id="GO:0043456">
    <property type="term" value="P:regulation of pentose-phosphate shunt"/>
    <property type="evidence" value="ECO:0007669"/>
    <property type="project" value="TreeGrafter"/>
</dbReference>
<sequence length="347" mass="38361">MGNYRRQMSDVSSMAAKTNLPPPSDIKLMEDWAQLDWQPLLAWIIGHIIISQSLDKTDGLPCICDFLLAEKFCSSIRAAALAYGSRARWPDGVGGSGMDEMIPQCRGAAEHSAGDARRAVAVASRSSEYQEDDTLRSDFCPATVHGILEKNKFCKDMTVEYDSRLRERKYGIVEGKGHSELRAMAKAAGGEYPMFTPPGAETLDQVKMRAKDFFEFLCQLILKEADQKQQFSPGTASNCMETSLADIFPLGKNCASKFNSDSGATELVANVLVVSHSAYMKILFDYFLNDLKCSLPATLSKSDFTSLSPNTGISLFIINFEKEKVKPTIQCVCMNLRDHLNGMTETH</sequence>
<name>L5JT40_PTEAL</name>
<organism evidence="2 3">
    <name type="scientific">Pteropus alecto</name>
    <name type="common">Black flying fox</name>
    <dbReference type="NCBI Taxonomy" id="9402"/>
    <lineage>
        <taxon>Eukaryota</taxon>
        <taxon>Metazoa</taxon>
        <taxon>Chordata</taxon>
        <taxon>Craniata</taxon>
        <taxon>Vertebrata</taxon>
        <taxon>Euteleostomi</taxon>
        <taxon>Mammalia</taxon>
        <taxon>Eutheria</taxon>
        <taxon>Laurasiatheria</taxon>
        <taxon>Chiroptera</taxon>
        <taxon>Yinpterochiroptera</taxon>
        <taxon>Pteropodoidea</taxon>
        <taxon>Pteropodidae</taxon>
        <taxon>Pteropodinae</taxon>
        <taxon>Pteropus</taxon>
    </lineage>
</organism>
<dbReference type="PANTHER" id="PTHR46517">
    <property type="entry name" value="FRUCTOSE-2,6-BISPHOSPHATASE TIGAR"/>
    <property type="match status" value="1"/>
</dbReference>
<dbReference type="InterPro" id="IPR051695">
    <property type="entry name" value="Phosphoglycerate_Mutase"/>
</dbReference>